<organism evidence="1 2">
    <name type="scientific">Vairimorpha ceranae</name>
    <dbReference type="NCBI Taxonomy" id="40302"/>
    <lineage>
        <taxon>Eukaryota</taxon>
        <taxon>Fungi</taxon>
        <taxon>Fungi incertae sedis</taxon>
        <taxon>Microsporidia</taxon>
        <taxon>Nosematidae</taxon>
        <taxon>Vairimorpha</taxon>
    </lineage>
</organism>
<keyword evidence="2" id="KW-1185">Reference proteome</keyword>
<sequence length="51" mass="6165">MCCVYCSRGMDWRARSKIKDKFIWKCENKQSLKFKTILLIRNDSFSEKNTN</sequence>
<gene>
    <name evidence="1" type="ORF">AAJ76_790002878</name>
</gene>
<dbReference type="GeneID" id="36321362"/>
<protein>
    <submittedName>
        <fullName evidence="1">Uncharacterized protein</fullName>
    </submittedName>
</protein>
<dbReference type="RefSeq" id="XP_024330104.1">
    <property type="nucleotide sequence ID" value="XM_024476409.1"/>
</dbReference>
<accession>A0A0F9YNW9</accession>
<evidence type="ECO:0000313" key="2">
    <source>
        <dbReference type="Proteomes" id="UP000034350"/>
    </source>
</evidence>
<evidence type="ECO:0000313" key="1">
    <source>
        <dbReference type="EMBL" id="KKO74362.1"/>
    </source>
</evidence>
<dbReference type="EMBL" id="JPQZ01000079">
    <property type="protein sequence ID" value="KKO74362.1"/>
    <property type="molecule type" value="Genomic_DNA"/>
</dbReference>
<reference evidence="1 2" key="1">
    <citation type="journal article" date="2015" name="Environ. Microbiol.">
        <title>Genome analyses suggest the presence of polyploidy and recent human-driven expansions in eight global populations of the honeybee pathogen Nosema ceranae.</title>
        <authorList>
            <person name="Pelin A."/>
            <person name="Selman M."/>
            <person name="Aris-Brosou S."/>
            <person name="Farinelli L."/>
            <person name="Corradi N."/>
        </authorList>
    </citation>
    <scope>NUCLEOTIDE SEQUENCE [LARGE SCALE GENOMIC DNA]</scope>
    <source>
        <strain evidence="1 2">PA08 1199</strain>
    </source>
</reference>
<dbReference type="Proteomes" id="UP000034350">
    <property type="component" value="Unassembled WGS sequence"/>
</dbReference>
<dbReference type="AlphaFoldDB" id="A0A0F9YNW9"/>
<dbReference type="VEuPathDB" id="MicrosporidiaDB:AAJ76_790002878"/>
<name>A0A0F9YNW9_9MICR</name>
<proteinExistence type="predicted"/>
<comment type="caution">
    <text evidence="1">The sequence shown here is derived from an EMBL/GenBank/DDBJ whole genome shotgun (WGS) entry which is preliminary data.</text>
</comment>